<dbReference type="SUPFAM" id="SSF51726">
    <property type="entry name" value="UROD/MetE-like"/>
    <property type="match status" value="1"/>
</dbReference>
<dbReference type="Gene3D" id="3.20.20.210">
    <property type="match status" value="1"/>
</dbReference>
<dbReference type="CDD" id="cd03311">
    <property type="entry name" value="CIMS_C_terminal_like"/>
    <property type="match status" value="1"/>
</dbReference>
<dbReference type="PATRIC" id="fig|1218492.5.peg.269"/>
<dbReference type="NCBIfam" id="NF005085">
    <property type="entry name" value="PRK06520.1"/>
    <property type="match status" value="1"/>
</dbReference>
<dbReference type="Proteomes" id="UP000033558">
    <property type="component" value="Unassembled WGS sequence"/>
</dbReference>
<organism evidence="2 3">
    <name type="scientific">Bombilactobacillus mellifer</name>
    <dbReference type="NCBI Taxonomy" id="1218492"/>
    <lineage>
        <taxon>Bacteria</taxon>
        <taxon>Bacillati</taxon>
        <taxon>Bacillota</taxon>
        <taxon>Bacilli</taxon>
        <taxon>Lactobacillales</taxon>
        <taxon>Lactobacillaceae</taxon>
        <taxon>Bombilactobacillus</taxon>
    </lineage>
</organism>
<comment type="caution">
    <text evidence="2">The sequence shown here is derived from an EMBL/GenBank/DDBJ whole genome shotgun (WGS) entry which is preliminary data.</text>
</comment>
<dbReference type="RefSeq" id="WP_046315334.1">
    <property type="nucleotide sequence ID" value="NZ_JBHSZT010000003.1"/>
</dbReference>
<dbReference type="AlphaFoldDB" id="A0A0F4LXA4"/>
<evidence type="ECO:0000313" key="3">
    <source>
        <dbReference type="Proteomes" id="UP000033558"/>
    </source>
</evidence>
<evidence type="ECO:0000313" key="2">
    <source>
        <dbReference type="EMBL" id="KJY63245.1"/>
    </source>
</evidence>
<sequence>MTNHFTVRQHSPFRYDIVGSFLRPESLKQARTQFQAGQINQDQLKSVEDQCIIDLLQQEEQVGLHAVTDGEFRRSWWHLDFFWGLNGVTKHSAPNGYQFHDETTRAETATLTGKINGQQHPFIQHFQFVQDHVHEQTQVKQTIPAPSQFWAELQRPENQAAVHQFYADTDSLLTDIAQAYQQVIQDLYDAGCRTLQLDDCTWGALADWQTHPEHVAYGIDPQNLADLKQTYLQLNNAAISQAPQDLVINTHICRGNYHSTWANSGGYDSVADPLFTDENVQAYYLEYDSERAGSFEPLQQVAPNKLVVLGLVTSKSGTLEDKATIIQRIHEASQYVDLDRLAVSPQCGFASTEEGNILTAEQQWQKIKLLKEIAQEVWTDEN</sequence>
<dbReference type="GO" id="GO:0003871">
    <property type="term" value="F:5-methyltetrahydropteroyltriglutamate-homocysteine S-methyltransferase activity"/>
    <property type="evidence" value="ECO:0007669"/>
    <property type="project" value="InterPro"/>
</dbReference>
<name>A0A0F4LXA4_9LACO</name>
<dbReference type="PANTHER" id="PTHR43844:SF1">
    <property type="entry name" value="METHIONINE SYNTHASE"/>
    <property type="match status" value="1"/>
</dbReference>
<proteinExistence type="predicted"/>
<dbReference type="STRING" id="1218492.JG30_01560"/>
<feature type="domain" description="Cobalamin-independent methionine synthase MetE C-terminal/archaeal" evidence="1">
    <location>
        <begin position="18"/>
        <end position="354"/>
    </location>
</feature>
<dbReference type="OrthoDB" id="6430685at2"/>
<evidence type="ECO:0000259" key="1">
    <source>
        <dbReference type="Pfam" id="PF01717"/>
    </source>
</evidence>
<reference evidence="2 3" key="1">
    <citation type="submission" date="2015-01" db="EMBL/GenBank/DDBJ databases">
        <title>Comparative genomics of the lactic acid bacteria isolated from the honey bee gut.</title>
        <authorList>
            <person name="Ellegaard K.M."/>
            <person name="Tamarit D."/>
            <person name="Javelind E."/>
            <person name="Olofsson T."/>
            <person name="Andersson S.G."/>
            <person name="Vasquez A."/>
        </authorList>
    </citation>
    <scope>NUCLEOTIDE SEQUENCE [LARGE SCALE GENOMIC DNA]</scope>
    <source>
        <strain evidence="2 3">Bin4</strain>
    </source>
</reference>
<dbReference type="EMBL" id="JXJQ01000002">
    <property type="protein sequence ID" value="KJY63245.1"/>
    <property type="molecule type" value="Genomic_DNA"/>
</dbReference>
<accession>A0A0F4LXA4</accession>
<dbReference type="InterPro" id="IPR038071">
    <property type="entry name" value="UROD/MetE-like_sf"/>
</dbReference>
<dbReference type="PANTHER" id="PTHR43844">
    <property type="entry name" value="METHIONINE SYNTHASE"/>
    <property type="match status" value="1"/>
</dbReference>
<dbReference type="Pfam" id="PF01717">
    <property type="entry name" value="Meth_synt_2"/>
    <property type="match status" value="1"/>
</dbReference>
<keyword evidence="3" id="KW-1185">Reference proteome</keyword>
<dbReference type="GO" id="GO:0009086">
    <property type="term" value="P:methionine biosynthetic process"/>
    <property type="evidence" value="ECO:0007669"/>
    <property type="project" value="InterPro"/>
</dbReference>
<dbReference type="GO" id="GO:0008270">
    <property type="term" value="F:zinc ion binding"/>
    <property type="evidence" value="ECO:0007669"/>
    <property type="project" value="InterPro"/>
</dbReference>
<protein>
    <submittedName>
        <fullName evidence="2">Methionine synthase</fullName>
    </submittedName>
</protein>
<gene>
    <name evidence="2" type="ORF">JG30_01560</name>
</gene>
<dbReference type="InterPro" id="IPR002629">
    <property type="entry name" value="Met_Synth_C/arc"/>
</dbReference>
<dbReference type="HOGENOM" id="CLU_058877_0_0_9"/>